<gene>
    <name evidence="1" type="ORF">ACFONJ_08145</name>
</gene>
<dbReference type="Proteomes" id="UP001595735">
    <property type="component" value="Unassembled WGS sequence"/>
</dbReference>
<accession>A0ABV7XUB6</accession>
<evidence type="ECO:0000313" key="2">
    <source>
        <dbReference type="Proteomes" id="UP001595735"/>
    </source>
</evidence>
<dbReference type="RefSeq" id="WP_290296075.1">
    <property type="nucleotide sequence ID" value="NZ_JAUFQR010000001.1"/>
</dbReference>
<comment type="caution">
    <text evidence="1">The sequence shown here is derived from an EMBL/GenBank/DDBJ whole genome shotgun (WGS) entry which is preliminary data.</text>
</comment>
<keyword evidence="2" id="KW-1185">Reference proteome</keyword>
<proteinExistence type="predicted"/>
<name>A0ABV7XUB6_9FLAO</name>
<dbReference type="EMBL" id="JBHRYO010000002">
    <property type="protein sequence ID" value="MFC3755931.1"/>
    <property type="molecule type" value="Genomic_DNA"/>
</dbReference>
<evidence type="ECO:0000313" key="1">
    <source>
        <dbReference type="EMBL" id="MFC3755931.1"/>
    </source>
</evidence>
<protein>
    <submittedName>
        <fullName evidence="1">Uncharacterized protein</fullName>
    </submittedName>
</protein>
<sequence length="405" mass="48010">MKNLVLILFACQLFSCQKESKVTIEDKKDINNSNITKIEEIIKKQLAYGAAQYFQEAGVEMPKPEFSIDELNEVSLVTNDILKKNGYIQISDEDFKSKIKEIFNRILEMNSNNNIIYLNYFDRCNKNIIKYPNNGTDYNGTYIIKNQKMITDFYYLPELVDYEKKYPQLHEAELKSIDTYKDKDGDEIKIEKWKNLEDLKNTRYNNTQKIVNRNKYLFNDNKASLAWLKSNDEYFLESLVKIFGYTKDKDLLEWVMKRNESKANDFVNQFLFVRNCKGELEIREGILKYIEDNTTEDEKTQNYVNAIAAYDVNDKNNNWDEKEIIKIRAYIANTYDFLFMKYKNIGNTNIGRFSYLGLIFYNSNKENSKDWQQIEENFKQNNYYNLPHLKNASSFALEFESGASY</sequence>
<organism evidence="1 2">
    <name type="scientific">Chryseobacterium tructae</name>
    <dbReference type="NCBI Taxonomy" id="1037380"/>
    <lineage>
        <taxon>Bacteria</taxon>
        <taxon>Pseudomonadati</taxon>
        <taxon>Bacteroidota</taxon>
        <taxon>Flavobacteriia</taxon>
        <taxon>Flavobacteriales</taxon>
        <taxon>Weeksellaceae</taxon>
        <taxon>Chryseobacterium group</taxon>
        <taxon>Chryseobacterium</taxon>
    </lineage>
</organism>
<reference evidence="2" key="1">
    <citation type="journal article" date="2019" name="Int. J. Syst. Evol. Microbiol.">
        <title>The Global Catalogue of Microorganisms (GCM) 10K type strain sequencing project: providing services to taxonomists for standard genome sequencing and annotation.</title>
        <authorList>
            <consortium name="The Broad Institute Genomics Platform"/>
            <consortium name="The Broad Institute Genome Sequencing Center for Infectious Disease"/>
            <person name="Wu L."/>
            <person name="Ma J."/>
        </authorList>
    </citation>
    <scope>NUCLEOTIDE SEQUENCE [LARGE SCALE GENOMIC DNA]</scope>
    <source>
        <strain evidence="2">CECT 7798</strain>
    </source>
</reference>